<dbReference type="Pfam" id="PF01381">
    <property type="entry name" value="HTH_3"/>
    <property type="match status" value="1"/>
</dbReference>
<evidence type="ECO:0000259" key="2">
    <source>
        <dbReference type="PROSITE" id="PS50943"/>
    </source>
</evidence>
<sequence length="436" mass="48250">MTDAARKKRVSSGISQLDHLLGDLFIGDNVLWYEDAGSFSAAFCVHFIRESLAHKKPIIYVSFDRSPKNVVTFLGPLAESQNFTILDCFTNGKGDRSGVFNKFYEKDGAQWPYQVIKVNDPANPAQVGEAIYGLHGNLSGDIRFIMDSLTGMQDLWGGEEQVTKFYARTCPRLYELDTIAYWIVEKGAHSSRLKANINKIAQVAIDLSVRNGKPALKILKAEKRDSKFLNEPQAFSCEETEIVFDLPRPLPGRFDLGARIKAVRKKQGLSQKELAEKAGVTPSSISQIEKNLIYPSLPALFRLAESLSIGVASFFEGLAAEAKGCVYRGSEGTGAALDKAPKGMVEGVRLLPPDLGETAIETYLLKIEPSCKLFNHFFSHKGEEMGYLLSGSLAVWVNGQRQEAGAGDLIYLRKETPEQWENSGDCVAELLWVKIR</sequence>
<evidence type="ECO:0000313" key="3">
    <source>
        <dbReference type="EMBL" id="ADW18442.1"/>
    </source>
</evidence>
<dbReference type="RefSeq" id="WP_015724980.1">
    <property type="nucleotide sequence ID" value="NC_014972.1"/>
</dbReference>
<dbReference type="AlphaFoldDB" id="A0A7U4DPV1"/>
<dbReference type="GO" id="GO:0003677">
    <property type="term" value="F:DNA binding"/>
    <property type="evidence" value="ECO:0007669"/>
    <property type="project" value="UniProtKB-KW"/>
</dbReference>
<feature type="domain" description="HTH cro/C1-type" evidence="2">
    <location>
        <begin position="260"/>
        <end position="314"/>
    </location>
</feature>
<dbReference type="InterPro" id="IPR050807">
    <property type="entry name" value="TransReg_Diox_bact_type"/>
</dbReference>
<accession>A0A7U4DPV1</accession>
<dbReference type="InterPro" id="IPR014710">
    <property type="entry name" value="RmlC-like_jellyroll"/>
</dbReference>
<dbReference type="GO" id="GO:0003700">
    <property type="term" value="F:DNA-binding transcription factor activity"/>
    <property type="evidence" value="ECO:0007669"/>
    <property type="project" value="TreeGrafter"/>
</dbReference>
<dbReference type="Gene3D" id="3.40.50.300">
    <property type="entry name" value="P-loop containing nucleotide triphosphate hydrolases"/>
    <property type="match status" value="1"/>
</dbReference>
<dbReference type="EMBL" id="CP002364">
    <property type="protein sequence ID" value="ADW18442.1"/>
    <property type="molecule type" value="Genomic_DNA"/>
</dbReference>
<dbReference type="PANTHER" id="PTHR46797">
    <property type="entry name" value="HTH-TYPE TRANSCRIPTIONAL REGULATOR"/>
    <property type="match status" value="1"/>
</dbReference>
<dbReference type="SUPFAM" id="SSF51182">
    <property type="entry name" value="RmlC-like cupins"/>
    <property type="match status" value="1"/>
</dbReference>
<dbReference type="GO" id="GO:0005829">
    <property type="term" value="C:cytosol"/>
    <property type="evidence" value="ECO:0007669"/>
    <property type="project" value="TreeGrafter"/>
</dbReference>
<dbReference type="Gene3D" id="2.60.120.10">
    <property type="entry name" value="Jelly Rolls"/>
    <property type="match status" value="1"/>
</dbReference>
<dbReference type="KEGG" id="dpr:Despr_2299"/>
<dbReference type="Proteomes" id="UP000006365">
    <property type="component" value="Chromosome"/>
</dbReference>
<dbReference type="PROSITE" id="PS50943">
    <property type="entry name" value="HTH_CROC1"/>
    <property type="match status" value="1"/>
</dbReference>
<dbReference type="Gene3D" id="1.10.260.40">
    <property type="entry name" value="lambda repressor-like DNA-binding domains"/>
    <property type="match status" value="1"/>
</dbReference>
<proteinExistence type="predicted"/>
<dbReference type="CDD" id="cd02209">
    <property type="entry name" value="cupin_XRE_C"/>
    <property type="match status" value="1"/>
</dbReference>
<evidence type="ECO:0000313" key="4">
    <source>
        <dbReference type="Proteomes" id="UP000006365"/>
    </source>
</evidence>
<dbReference type="CDD" id="cd00093">
    <property type="entry name" value="HTH_XRE"/>
    <property type="match status" value="1"/>
</dbReference>
<dbReference type="InterPro" id="IPR001387">
    <property type="entry name" value="Cro/C1-type_HTH"/>
</dbReference>
<dbReference type="InterPro" id="IPR010982">
    <property type="entry name" value="Lambda_DNA-bd_dom_sf"/>
</dbReference>
<dbReference type="InterPro" id="IPR013096">
    <property type="entry name" value="Cupin_2"/>
</dbReference>
<dbReference type="PANTHER" id="PTHR46797:SF2">
    <property type="entry name" value="TRANSCRIPTIONAL REGULATOR"/>
    <property type="match status" value="1"/>
</dbReference>
<dbReference type="InterPro" id="IPR011051">
    <property type="entry name" value="RmlC_Cupin_sf"/>
</dbReference>
<dbReference type="SMART" id="SM00530">
    <property type="entry name" value="HTH_XRE"/>
    <property type="match status" value="1"/>
</dbReference>
<organism evidence="3 4">
    <name type="scientific">Desulfobulbus propionicus (strain ATCC 33891 / DSM 2032 / VKM B-1956 / 1pr3)</name>
    <dbReference type="NCBI Taxonomy" id="577650"/>
    <lineage>
        <taxon>Bacteria</taxon>
        <taxon>Pseudomonadati</taxon>
        <taxon>Thermodesulfobacteriota</taxon>
        <taxon>Desulfobulbia</taxon>
        <taxon>Desulfobulbales</taxon>
        <taxon>Desulfobulbaceae</taxon>
        <taxon>Desulfobulbus</taxon>
    </lineage>
</organism>
<keyword evidence="4" id="KW-1185">Reference proteome</keyword>
<gene>
    <name evidence="3" type="ordered locus">Despr_2299</name>
</gene>
<keyword evidence="1" id="KW-0238">DNA-binding</keyword>
<dbReference type="InterPro" id="IPR027417">
    <property type="entry name" value="P-loop_NTPase"/>
</dbReference>
<evidence type="ECO:0000256" key="1">
    <source>
        <dbReference type="ARBA" id="ARBA00023125"/>
    </source>
</evidence>
<protein>
    <submittedName>
        <fullName evidence="3">Transcriptional regulator, XRE family</fullName>
    </submittedName>
</protein>
<dbReference type="SUPFAM" id="SSF47413">
    <property type="entry name" value="lambda repressor-like DNA-binding domains"/>
    <property type="match status" value="1"/>
</dbReference>
<reference evidence="3 4" key="1">
    <citation type="journal article" date="2011" name="Stand. Genomic Sci.">
        <title>Complete genome sequence of Desulfobulbus propionicus type strain (1pr3).</title>
        <authorList>
            <person name="Pagani I."/>
            <person name="Lapidus A."/>
            <person name="Nolan M."/>
            <person name="Lucas S."/>
            <person name="Hammon N."/>
            <person name="Deshpande S."/>
            <person name="Cheng J.F."/>
            <person name="Chertkov O."/>
            <person name="Davenport K."/>
            <person name="Tapia R."/>
            <person name="Han C."/>
            <person name="Goodwin L."/>
            <person name="Pitluck S."/>
            <person name="Liolios K."/>
            <person name="Mavromatis K."/>
            <person name="Ivanova N."/>
            <person name="Mikhailova N."/>
            <person name="Pati A."/>
            <person name="Chen A."/>
            <person name="Palaniappan K."/>
            <person name="Land M."/>
            <person name="Hauser L."/>
            <person name="Chang Y.J."/>
            <person name="Jeffries C.D."/>
            <person name="Detter J.C."/>
            <person name="Brambilla E."/>
            <person name="Kannan K.P."/>
            <person name="Djao O.D."/>
            <person name="Rohde M."/>
            <person name="Pukall R."/>
            <person name="Spring S."/>
            <person name="Goker M."/>
            <person name="Sikorski J."/>
            <person name="Woyke T."/>
            <person name="Bristow J."/>
            <person name="Eisen J.A."/>
            <person name="Markowitz V."/>
            <person name="Hugenholtz P."/>
            <person name="Kyrpides N.C."/>
            <person name="Klenk H.P."/>
        </authorList>
    </citation>
    <scope>NUCLEOTIDE SEQUENCE [LARGE SCALE GENOMIC DNA]</scope>
    <source>
        <strain evidence="4">ATCC 33891 / DSM 2032 / 1pr3</strain>
    </source>
</reference>
<name>A0A7U4DPV1_DESPD</name>
<dbReference type="Pfam" id="PF07883">
    <property type="entry name" value="Cupin_2"/>
    <property type="match status" value="1"/>
</dbReference>